<accession>A0ABT9BE70</accession>
<evidence type="ECO:0000313" key="2">
    <source>
        <dbReference type="EMBL" id="MDO7875994.1"/>
    </source>
</evidence>
<dbReference type="Proteomes" id="UP001176429">
    <property type="component" value="Unassembled WGS sequence"/>
</dbReference>
<name>A0ABT9BE70_9BACT</name>
<feature type="chain" id="PRO_5046744840" evidence="1">
    <location>
        <begin position="24"/>
        <end position="164"/>
    </location>
</feature>
<protein>
    <submittedName>
        <fullName evidence="2">Uncharacterized protein</fullName>
    </submittedName>
</protein>
<gene>
    <name evidence="2" type="ORF">Q5H93_14720</name>
</gene>
<comment type="caution">
    <text evidence="2">The sequence shown here is derived from an EMBL/GenBank/DDBJ whole genome shotgun (WGS) entry which is preliminary data.</text>
</comment>
<keyword evidence="1" id="KW-0732">Signal</keyword>
<reference evidence="2" key="1">
    <citation type="submission" date="2023-07" db="EMBL/GenBank/DDBJ databases">
        <authorList>
            <person name="Kim M.K."/>
        </authorList>
    </citation>
    <scope>NUCLEOTIDE SEQUENCE</scope>
    <source>
        <strain evidence="2">ASUV-10-1</strain>
    </source>
</reference>
<evidence type="ECO:0000313" key="3">
    <source>
        <dbReference type="Proteomes" id="UP001176429"/>
    </source>
</evidence>
<organism evidence="2 3">
    <name type="scientific">Hymenobacter aranciens</name>
    <dbReference type="NCBI Taxonomy" id="3063996"/>
    <lineage>
        <taxon>Bacteria</taxon>
        <taxon>Pseudomonadati</taxon>
        <taxon>Bacteroidota</taxon>
        <taxon>Cytophagia</taxon>
        <taxon>Cytophagales</taxon>
        <taxon>Hymenobacteraceae</taxon>
        <taxon>Hymenobacter</taxon>
    </lineage>
</organism>
<dbReference type="EMBL" id="JAUQSY010000009">
    <property type="protein sequence ID" value="MDO7875994.1"/>
    <property type="molecule type" value="Genomic_DNA"/>
</dbReference>
<keyword evidence="3" id="KW-1185">Reference proteome</keyword>
<dbReference type="PROSITE" id="PS51257">
    <property type="entry name" value="PROKAR_LIPOPROTEIN"/>
    <property type="match status" value="1"/>
</dbReference>
<dbReference type="RefSeq" id="WP_305007324.1">
    <property type="nucleotide sequence ID" value="NZ_JAUQSY010000009.1"/>
</dbReference>
<sequence length="164" mass="16867">MRALLPLSLALLLLGSCAGSRQASEPGLDPLSTCLAIADSTAAQLPAYLVPPPAGSTPRQRRQWQRAQATNLARAGVLPTTVKIKHSAVATAPGAVALTKPRASVAAGEGAVASTVGKAKAPVATGHGAHAEQVQPPRSFPWWVLAVVAALLGLNRLVRGRWLL</sequence>
<feature type="signal peptide" evidence="1">
    <location>
        <begin position="1"/>
        <end position="23"/>
    </location>
</feature>
<proteinExistence type="predicted"/>
<evidence type="ECO:0000256" key="1">
    <source>
        <dbReference type="SAM" id="SignalP"/>
    </source>
</evidence>